<feature type="region of interest" description="Disordered" evidence="1">
    <location>
        <begin position="135"/>
        <end position="167"/>
    </location>
</feature>
<reference evidence="2" key="1">
    <citation type="journal article" date="2022" name="Int. J. Mol. Sci.">
        <title>Draft Genome of Tanacetum Coccineum: Genomic Comparison of Closely Related Tanacetum-Family Plants.</title>
        <authorList>
            <person name="Yamashiro T."/>
            <person name="Shiraishi A."/>
            <person name="Nakayama K."/>
            <person name="Satake H."/>
        </authorList>
    </citation>
    <scope>NUCLEOTIDE SEQUENCE</scope>
</reference>
<accession>A0ABQ5A953</accession>
<comment type="caution">
    <text evidence="2">The sequence shown here is derived from an EMBL/GenBank/DDBJ whole genome shotgun (WGS) entry which is preliminary data.</text>
</comment>
<organism evidence="2 3">
    <name type="scientific">Tanacetum coccineum</name>
    <dbReference type="NCBI Taxonomy" id="301880"/>
    <lineage>
        <taxon>Eukaryota</taxon>
        <taxon>Viridiplantae</taxon>
        <taxon>Streptophyta</taxon>
        <taxon>Embryophyta</taxon>
        <taxon>Tracheophyta</taxon>
        <taxon>Spermatophyta</taxon>
        <taxon>Magnoliopsida</taxon>
        <taxon>eudicotyledons</taxon>
        <taxon>Gunneridae</taxon>
        <taxon>Pentapetalae</taxon>
        <taxon>asterids</taxon>
        <taxon>campanulids</taxon>
        <taxon>Asterales</taxon>
        <taxon>Asteraceae</taxon>
        <taxon>Asteroideae</taxon>
        <taxon>Anthemideae</taxon>
        <taxon>Anthemidinae</taxon>
        <taxon>Tanacetum</taxon>
    </lineage>
</organism>
<sequence length="238" mass="25788">MAGNSFSKSLKKSKSSKQLIVGSEMGLFDFIKSSYPFKVNVGERTLVDGEVSLLKETEDRVIPPLAEVAFDSSLPHVKKSKTNPSATLPRKKKNPSNEWKTRATLQRLVTLDTLQENIGFGSAVAVVDAFVSESATPSPNHEYKDESDSVQDGDASSSLKYVSNPPPTRTEAMLNASALVHEACTSSAAPGNASPVDRLCKGKGHIEEVVQGKDGEIVDLRARLEKFEGDPLWSRVRA</sequence>
<evidence type="ECO:0000256" key="1">
    <source>
        <dbReference type="SAM" id="MobiDB-lite"/>
    </source>
</evidence>
<proteinExistence type="predicted"/>
<name>A0ABQ5A953_9ASTR</name>
<feature type="region of interest" description="Disordered" evidence="1">
    <location>
        <begin position="76"/>
        <end position="100"/>
    </location>
</feature>
<dbReference type="EMBL" id="BQNB010011984">
    <property type="protein sequence ID" value="GJS97692.1"/>
    <property type="molecule type" value="Genomic_DNA"/>
</dbReference>
<gene>
    <name evidence="2" type="ORF">Tco_0804660</name>
</gene>
<dbReference type="Proteomes" id="UP001151760">
    <property type="component" value="Unassembled WGS sequence"/>
</dbReference>
<keyword evidence="3" id="KW-1185">Reference proteome</keyword>
<evidence type="ECO:0000313" key="2">
    <source>
        <dbReference type="EMBL" id="GJS97692.1"/>
    </source>
</evidence>
<reference evidence="2" key="2">
    <citation type="submission" date="2022-01" db="EMBL/GenBank/DDBJ databases">
        <authorList>
            <person name="Yamashiro T."/>
            <person name="Shiraishi A."/>
            <person name="Satake H."/>
            <person name="Nakayama K."/>
        </authorList>
    </citation>
    <scope>NUCLEOTIDE SEQUENCE</scope>
</reference>
<protein>
    <submittedName>
        <fullName evidence="2">Uncharacterized protein</fullName>
    </submittedName>
</protein>
<evidence type="ECO:0000313" key="3">
    <source>
        <dbReference type="Proteomes" id="UP001151760"/>
    </source>
</evidence>